<evidence type="ECO:0000313" key="1">
    <source>
        <dbReference type="EMBL" id="ABF46034.1"/>
    </source>
</evidence>
<name>Q1IXK0_DEIGD</name>
<reference evidence="1" key="1">
    <citation type="submission" date="2006-04" db="EMBL/GenBank/DDBJ databases">
        <title>Complete sequence of chromosome of Deinococcus geothermalis DSM 11300.</title>
        <authorList>
            <consortium name="US DOE Joint Genome Institute"/>
            <person name="Copeland A."/>
            <person name="Lucas S."/>
            <person name="Lapidus A."/>
            <person name="Barry K."/>
            <person name="Detter J.C."/>
            <person name="Glavina del Rio T."/>
            <person name="Hammon N."/>
            <person name="Israni S."/>
            <person name="Dalin E."/>
            <person name="Tice H."/>
            <person name="Pitluck S."/>
            <person name="Brettin T."/>
            <person name="Bruce D."/>
            <person name="Han C."/>
            <person name="Tapia R."/>
            <person name="Saunders E."/>
            <person name="Gilna P."/>
            <person name="Schmutz J."/>
            <person name="Larimer F."/>
            <person name="Land M."/>
            <person name="Hauser L."/>
            <person name="Kyrpides N."/>
            <person name="Kim E."/>
            <person name="Daly M.J."/>
            <person name="Fredrickson J.K."/>
            <person name="Makarova K.S."/>
            <person name="Gaidamakova E.K."/>
            <person name="Zhai M."/>
            <person name="Richardson P."/>
        </authorList>
    </citation>
    <scope>NUCLEOTIDE SEQUENCE</scope>
    <source>
        <strain evidence="1">DSM 11300</strain>
    </source>
</reference>
<gene>
    <name evidence="1" type="ordered locus">Dgeo_1739</name>
</gene>
<dbReference type="EMBL" id="CP000359">
    <property type="protein sequence ID" value="ABF46034.1"/>
    <property type="molecule type" value="Genomic_DNA"/>
</dbReference>
<dbReference type="AlphaFoldDB" id="Q1IXK0"/>
<evidence type="ECO:0000313" key="2">
    <source>
        <dbReference type="Proteomes" id="UP000002431"/>
    </source>
</evidence>
<dbReference type="Proteomes" id="UP000002431">
    <property type="component" value="Chromosome"/>
</dbReference>
<sequence>MAGAQQTARAQRRRLAEVRAREHVGAAGWAQTQVLDNIVRAGREGLAATETLRQVVKLTTEQVRALPLGAPNEQRKEHLRALTEIAQNGEAQITAAEALENLICRALEEVARTPVEDVNVRALQQIHQRVQEQMRALDTIIAAARAHAGTLEEVARLDQLSAEHQERLEALRHVEAEEEVRALTEAGEGIVERIAELDEAGTGQLDALTRIGEAVAEKVRETAAPLPEQVQALDDLAQSVQQKAEELREHQESETQ</sequence>
<protein>
    <submittedName>
        <fullName evidence="1">Uncharacterized protein</fullName>
    </submittedName>
</protein>
<dbReference type="STRING" id="319795.Dgeo_1739"/>
<organism evidence="1 2">
    <name type="scientific">Deinococcus geothermalis (strain DSM 11300 / CIP 105573 / AG-3a)</name>
    <dbReference type="NCBI Taxonomy" id="319795"/>
    <lineage>
        <taxon>Bacteria</taxon>
        <taxon>Thermotogati</taxon>
        <taxon>Deinococcota</taxon>
        <taxon>Deinococci</taxon>
        <taxon>Deinococcales</taxon>
        <taxon>Deinococcaceae</taxon>
        <taxon>Deinococcus</taxon>
    </lineage>
</organism>
<accession>Q1IXK0</accession>
<keyword evidence="2" id="KW-1185">Reference proteome</keyword>
<dbReference type="KEGG" id="dge:Dgeo_1739"/>
<dbReference type="HOGENOM" id="CLU_1025729_0_0_0"/>
<proteinExistence type="predicted"/>